<dbReference type="AlphaFoldDB" id="A0A212LKH8"/>
<dbReference type="EMBL" id="FMJD01000010">
    <property type="protein sequence ID" value="SCM78048.1"/>
    <property type="molecule type" value="Genomic_DNA"/>
</dbReference>
<dbReference type="RefSeq" id="WP_288197802.1">
    <property type="nucleotide sequence ID" value="NZ_LT608334.1"/>
</dbReference>
<proteinExistence type="predicted"/>
<protein>
    <submittedName>
        <fullName evidence="1">Uncharacterized protein</fullName>
    </submittedName>
</protein>
<reference evidence="1" key="1">
    <citation type="submission" date="2016-08" db="EMBL/GenBank/DDBJ databases">
        <authorList>
            <person name="Seilhamer J.J."/>
        </authorList>
    </citation>
    <scope>NUCLEOTIDE SEQUENCE</scope>
    <source>
        <strain evidence="1">86</strain>
    </source>
</reference>
<sequence>MFATADDLKNFAKRVAESLNAEDRQTVSKLKAALDAAAPGTGHRGNLDFVSAADRADYINGIVDDVFAQLTGRGGASTNFQPVMVARGPLKERTFNIPDHLVEDFLENDIELVGRRYARVMAADIELAKRYGSPTLKDQIAEIRAEYARLREAPGADRKKLGAREHADIRDIEAVRDMLRGTYGMQSAGEPWARTLAAARVFNYTRMMGGVVVGSLADAARPAMVHGLRSYVKDGLGPLLHGLQGIRMSAKEAKLAGAVGETILHSRMAALSEITDPYRHGTVIERLMENLSTRFSRMTGLDLWDEFNRSFAARMTQNRIFDNAVKAAKDGFASLPERERAYMGYLGIGQERAERIGELFLKYGETVDGVHVANTEAWGTAPAGDALRQAFRSAVAKDVGSIIVTKGVGDVPLLASTPIGKSLLQFKSFSIAANQRVLIRGLQEGPTRFIGGVTGMAAIGMFIYWLRHVAFGTDVSDNPGTWIAEGLDRSGVFSVLFEANNTFEKMGLPGIYTGAAAAFPGSSQRAPASRFASRGVVDSLLGPSAGTARDIAMVPATIANIMKGNPATHSDYVLAKRLAPFIGLWFVRPLFAHVIDPEIDPEP</sequence>
<organism evidence="1">
    <name type="scientific">uncultured Pleomorphomonas sp</name>
    <dbReference type="NCBI Taxonomy" id="442121"/>
    <lineage>
        <taxon>Bacteria</taxon>
        <taxon>Pseudomonadati</taxon>
        <taxon>Pseudomonadota</taxon>
        <taxon>Alphaproteobacteria</taxon>
        <taxon>Hyphomicrobiales</taxon>
        <taxon>Pleomorphomonadaceae</taxon>
        <taxon>Pleomorphomonas</taxon>
        <taxon>environmental samples</taxon>
    </lineage>
</organism>
<gene>
    <name evidence="1" type="ORF">KL86PLE_60370</name>
</gene>
<evidence type="ECO:0000313" key="1">
    <source>
        <dbReference type="EMBL" id="SCM78048.1"/>
    </source>
</evidence>
<accession>A0A212LKH8</accession>
<name>A0A212LKH8_9HYPH</name>